<evidence type="ECO:0000313" key="7">
    <source>
        <dbReference type="Proteomes" id="UP000465361"/>
    </source>
</evidence>
<keyword evidence="2 4" id="KW-0238">DNA-binding</keyword>
<organism evidence="6 7">
    <name type="scientific">Mycobacterium botniense</name>
    <dbReference type="NCBI Taxonomy" id="84962"/>
    <lineage>
        <taxon>Bacteria</taxon>
        <taxon>Bacillati</taxon>
        <taxon>Actinomycetota</taxon>
        <taxon>Actinomycetes</taxon>
        <taxon>Mycobacteriales</taxon>
        <taxon>Mycobacteriaceae</taxon>
        <taxon>Mycobacterium</taxon>
    </lineage>
</organism>
<dbReference type="PANTHER" id="PTHR30055">
    <property type="entry name" value="HTH-TYPE TRANSCRIPTIONAL REGULATOR RUTR"/>
    <property type="match status" value="1"/>
</dbReference>
<dbReference type="PANTHER" id="PTHR30055:SF234">
    <property type="entry name" value="HTH-TYPE TRANSCRIPTIONAL REGULATOR BETI"/>
    <property type="match status" value="1"/>
</dbReference>
<evidence type="ECO:0000256" key="1">
    <source>
        <dbReference type="ARBA" id="ARBA00023015"/>
    </source>
</evidence>
<dbReference type="InterPro" id="IPR036271">
    <property type="entry name" value="Tet_transcr_reg_TetR-rel_C_sf"/>
</dbReference>
<name>A0A7I9XWN4_9MYCO</name>
<dbReference type="SUPFAM" id="SSF46689">
    <property type="entry name" value="Homeodomain-like"/>
    <property type="match status" value="1"/>
</dbReference>
<dbReference type="Pfam" id="PF00440">
    <property type="entry name" value="TetR_N"/>
    <property type="match status" value="1"/>
</dbReference>
<feature type="domain" description="HTH tetR-type" evidence="5">
    <location>
        <begin position="1"/>
        <end position="54"/>
    </location>
</feature>
<keyword evidence="7" id="KW-1185">Reference proteome</keyword>
<proteinExistence type="predicted"/>
<sequence>MDAAWDAAREKGLAGLTLSDVAARVGMRVPSLYSYFACKNEIYDAMFAQGNEEFLEFITRRRAQLPRRPRDLVRGAFRIFFDFCTADPVRYQLLFQRTIPGFVPSESSYAKAIEVFDVFRRQLADAGLTGDQADEDLLTALSSGLVDQQIANDPGGERWGRLLDEAADMAYDHLIRKRRKQRRSS</sequence>
<dbReference type="Proteomes" id="UP000465361">
    <property type="component" value="Unassembled WGS sequence"/>
</dbReference>
<keyword evidence="1" id="KW-0805">Transcription regulation</keyword>
<comment type="caution">
    <text evidence="6">The sequence shown here is derived from an EMBL/GenBank/DDBJ whole genome shotgun (WGS) entry which is preliminary data.</text>
</comment>
<reference evidence="6 7" key="1">
    <citation type="journal article" date="2019" name="Emerg. Microbes Infect.">
        <title>Comprehensive subspecies identification of 175 nontuberculous mycobacteria species based on 7547 genomic profiles.</title>
        <authorList>
            <person name="Matsumoto Y."/>
            <person name="Kinjo T."/>
            <person name="Motooka D."/>
            <person name="Nabeya D."/>
            <person name="Jung N."/>
            <person name="Uechi K."/>
            <person name="Horii T."/>
            <person name="Iida T."/>
            <person name="Fujita J."/>
            <person name="Nakamura S."/>
        </authorList>
    </citation>
    <scope>NUCLEOTIDE SEQUENCE [LARGE SCALE GENOMIC DNA]</scope>
    <source>
        <strain evidence="6 7">JCM 17322</strain>
    </source>
</reference>
<dbReference type="InterPro" id="IPR050109">
    <property type="entry name" value="HTH-type_TetR-like_transc_reg"/>
</dbReference>
<dbReference type="InterPro" id="IPR009057">
    <property type="entry name" value="Homeodomain-like_sf"/>
</dbReference>
<dbReference type="GO" id="GO:0000976">
    <property type="term" value="F:transcription cis-regulatory region binding"/>
    <property type="evidence" value="ECO:0007669"/>
    <property type="project" value="TreeGrafter"/>
</dbReference>
<dbReference type="PROSITE" id="PS50977">
    <property type="entry name" value="HTH_TETR_2"/>
    <property type="match status" value="1"/>
</dbReference>
<dbReference type="EMBL" id="BLKW01000002">
    <property type="protein sequence ID" value="GFG74198.1"/>
    <property type="molecule type" value="Genomic_DNA"/>
</dbReference>
<feature type="DNA-binding region" description="H-T-H motif" evidence="4">
    <location>
        <begin position="17"/>
        <end position="36"/>
    </location>
</feature>
<dbReference type="GO" id="GO:0003700">
    <property type="term" value="F:DNA-binding transcription factor activity"/>
    <property type="evidence" value="ECO:0007669"/>
    <property type="project" value="TreeGrafter"/>
</dbReference>
<accession>A0A7I9XWN4</accession>
<keyword evidence="3" id="KW-0804">Transcription</keyword>
<evidence type="ECO:0000256" key="2">
    <source>
        <dbReference type="ARBA" id="ARBA00023125"/>
    </source>
</evidence>
<dbReference type="InterPro" id="IPR001647">
    <property type="entry name" value="HTH_TetR"/>
</dbReference>
<dbReference type="SUPFAM" id="SSF48498">
    <property type="entry name" value="Tetracyclin repressor-like, C-terminal domain"/>
    <property type="match status" value="1"/>
</dbReference>
<evidence type="ECO:0000259" key="5">
    <source>
        <dbReference type="PROSITE" id="PS50977"/>
    </source>
</evidence>
<evidence type="ECO:0000256" key="4">
    <source>
        <dbReference type="PROSITE-ProRule" id="PRU00335"/>
    </source>
</evidence>
<dbReference type="AlphaFoldDB" id="A0A7I9XWN4"/>
<protein>
    <recommendedName>
        <fullName evidence="5">HTH tetR-type domain-containing protein</fullName>
    </recommendedName>
</protein>
<gene>
    <name evidence="6" type="ORF">MBOT_15630</name>
</gene>
<dbReference type="Gene3D" id="1.10.357.10">
    <property type="entry name" value="Tetracycline Repressor, domain 2"/>
    <property type="match status" value="1"/>
</dbReference>
<evidence type="ECO:0000313" key="6">
    <source>
        <dbReference type="EMBL" id="GFG74198.1"/>
    </source>
</evidence>
<evidence type="ECO:0000256" key="3">
    <source>
        <dbReference type="ARBA" id="ARBA00023163"/>
    </source>
</evidence>